<sequence length="951" mass="104221">MFKKSHLSSAILLVLTGQFAYAQETNTSAADNQAAKKDKTEAVEVIQVRGIRGSLNKALGIKRLNEQIVDSIVAEDIGKFPDNNVVESLQRVTGVQVTNRGSGEVSGVSIRGLSDITTTVNGRNIFTAAGTAVALQDIPASLLKQVAVYKTRSASQIESGIAGAIDVKTHRPFDFEGSKFIVSGRGIYNEQNDATNPAISALASDRWDTAQGQVGALVNLSFSRIRYRDQSVTAGAMVPFMTESTTALFTPFERVWPNRGGVSEDPIWQAGLLEGLPSAAGSTFNINGKPTAYMLGRDAIFQSDYNGERERPAANVSFQFSPNENAEYVFETFYNGYRNEGFNSLLFSFADWWGDYAGMNPSQAAAAANVVYHPGTNIVKSRSVLHPWVFTSGDLSTGKTDSMLYAFGGNWQLNEDMSLKSEIVYQSSKYESDFFAMRFVRPGNNYKLNVDFNQNDGMPGFGFEDDPATAAVDESTMAEASAYLIDGMYDNANSDEGDAVTLTSDLSYSLAGFFTKVETGIRYDKRGAETAFSRQDRCCGGGRNVASIEGLASINSGFMDGEAQVPTSWVVANGHHIRANADEFRTLYGMSKLGLNRSFDIESTTLSAYVQGKYETELAGRTLDGEIGLRYTGIDTDSKFYQETAPGVPQPMTLGESKTRTLLPSLTLRYELMDDLQMRLAYTETLRYPSFGDLNPLIIYNEDVTGIGYGTAGGGNPDLKPTESTNYDFALEWYFADSSSLYGTLFRRDVEGFVVGFRRAVTHDKSATDPTPYKFILSQPYNASNGDISGAELGLVWFPDNLPPVLDGFGVQASYTVLSSSQTTPDTNSAGDITGYKDTDVFGVSDSSYSMVLAYDKDKLGMRLSYSWREDFLANYEAALFANPLEMRRRPESSMDFQLSYQVTDNFEVTVDGTNLTNEVYQSYYGNNATTNNFGTSLYSRTFALGVRYSM</sequence>
<dbReference type="OrthoDB" id="99276at2"/>
<name>A0A437QBY2_9GAMM</name>
<dbReference type="SUPFAM" id="SSF56935">
    <property type="entry name" value="Porins"/>
    <property type="match status" value="1"/>
</dbReference>
<feature type="domain" description="TonB-dependent receptor-like beta-barrel" evidence="6">
    <location>
        <begin position="441"/>
        <end position="916"/>
    </location>
</feature>
<evidence type="ECO:0000256" key="3">
    <source>
        <dbReference type="ARBA" id="ARBA00023237"/>
    </source>
</evidence>
<proteinExistence type="inferred from homology"/>
<accession>A0A437QBY2</accession>
<keyword evidence="3" id="KW-0998">Cell outer membrane</keyword>
<keyword evidence="9" id="KW-1185">Reference proteome</keyword>
<comment type="subcellular location">
    <subcellularLocation>
        <location evidence="1 4">Cell outer membrane</location>
    </subcellularLocation>
</comment>
<keyword evidence="8" id="KW-0675">Receptor</keyword>
<evidence type="ECO:0000256" key="1">
    <source>
        <dbReference type="ARBA" id="ARBA00004442"/>
    </source>
</evidence>
<protein>
    <submittedName>
        <fullName evidence="8">TonB-dependent receptor</fullName>
    </submittedName>
</protein>
<organism evidence="8 9">
    <name type="scientific">Rheinheimera riviphila</name>
    <dbReference type="NCBI Taxonomy" id="1834037"/>
    <lineage>
        <taxon>Bacteria</taxon>
        <taxon>Pseudomonadati</taxon>
        <taxon>Pseudomonadota</taxon>
        <taxon>Gammaproteobacteria</taxon>
        <taxon>Chromatiales</taxon>
        <taxon>Chromatiaceae</taxon>
        <taxon>Rheinheimera</taxon>
    </lineage>
</organism>
<keyword evidence="5" id="KW-0732">Signal</keyword>
<evidence type="ECO:0000256" key="4">
    <source>
        <dbReference type="RuleBase" id="RU003357"/>
    </source>
</evidence>
<dbReference type="PANTHER" id="PTHR40980:SF3">
    <property type="entry name" value="TONB-DEPENDENT RECEPTOR-LIKE BETA-BARREL DOMAIN-CONTAINING PROTEIN"/>
    <property type="match status" value="1"/>
</dbReference>
<dbReference type="Proteomes" id="UP000283077">
    <property type="component" value="Unassembled WGS sequence"/>
</dbReference>
<keyword evidence="4" id="KW-0798">TonB box</keyword>
<comment type="caution">
    <text evidence="8">The sequence shown here is derived from an EMBL/GenBank/DDBJ whole genome shotgun (WGS) entry which is preliminary data.</text>
</comment>
<feature type="domain" description="TonB-dependent receptor plug" evidence="7">
    <location>
        <begin position="66"/>
        <end position="163"/>
    </location>
</feature>
<dbReference type="RefSeq" id="WP_127700945.1">
    <property type="nucleotide sequence ID" value="NZ_SACS01000030.1"/>
</dbReference>
<dbReference type="InterPro" id="IPR037066">
    <property type="entry name" value="Plug_dom_sf"/>
</dbReference>
<comment type="similarity">
    <text evidence="4">Belongs to the TonB-dependent receptor family.</text>
</comment>
<evidence type="ECO:0000256" key="2">
    <source>
        <dbReference type="ARBA" id="ARBA00023136"/>
    </source>
</evidence>
<dbReference type="EMBL" id="SACS01000030">
    <property type="protein sequence ID" value="RVU32068.1"/>
    <property type="molecule type" value="Genomic_DNA"/>
</dbReference>
<dbReference type="Gene3D" id="2.170.130.10">
    <property type="entry name" value="TonB-dependent receptor, plug domain"/>
    <property type="match status" value="1"/>
</dbReference>
<gene>
    <name evidence="8" type="ORF">EOE67_19015</name>
</gene>
<dbReference type="PANTHER" id="PTHR40980">
    <property type="entry name" value="PLUG DOMAIN-CONTAINING PROTEIN"/>
    <property type="match status" value="1"/>
</dbReference>
<evidence type="ECO:0000259" key="6">
    <source>
        <dbReference type="Pfam" id="PF00593"/>
    </source>
</evidence>
<dbReference type="Pfam" id="PF00593">
    <property type="entry name" value="TonB_dep_Rec_b-barrel"/>
    <property type="match status" value="1"/>
</dbReference>
<evidence type="ECO:0000313" key="9">
    <source>
        <dbReference type="Proteomes" id="UP000283077"/>
    </source>
</evidence>
<feature type="chain" id="PRO_5019329567" evidence="5">
    <location>
        <begin position="23"/>
        <end position="951"/>
    </location>
</feature>
<dbReference type="InterPro" id="IPR012910">
    <property type="entry name" value="Plug_dom"/>
</dbReference>
<evidence type="ECO:0000259" key="7">
    <source>
        <dbReference type="Pfam" id="PF07715"/>
    </source>
</evidence>
<dbReference type="InterPro" id="IPR036942">
    <property type="entry name" value="Beta-barrel_TonB_sf"/>
</dbReference>
<dbReference type="Gene3D" id="2.40.170.20">
    <property type="entry name" value="TonB-dependent receptor, beta-barrel domain"/>
    <property type="match status" value="1"/>
</dbReference>
<dbReference type="GO" id="GO:0009279">
    <property type="term" value="C:cell outer membrane"/>
    <property type="evidence" value="ECO:0007669"/>
    <property type="project" value="UniProtKB-SubCell"/>
</dbReference>
<evidence type="ECO:0000313" key="8">
    <source>
        <dbReference type="EMBL" id="RVU32068.1"/>
    </source>
</evidence>
<reference evidence="8 9" key="1">
    <citation type="submission" date="2019-01" db="EMBL/GenBank/DDBJ databases">
        <authorList>
            <person name="Chen W.-M."/>
        </authorList>
    </citation>
    <scope>NUCLEOTIDE SEQUENCE [LARGE SCALE GENOMIC DNA]</scope>
    <source>
        <strain evidence="8 9">KYPC3</strain>
    </source>
</reference>
<keyword evidence="2 4" id="KW-0472">Membrane</keyword>
<dbReference type="Pfam" id="PF07715">
    <property type="entry name" value="Plug"/>
    <property type="match status" value="1"/>
</dbReference>
<feature type="signal peptide" evidence="5">
    <location>
        <begin position="1"/>
        <end position="22"/>
    </location>
</feature>
<dbReference type="NCBIfam" id="TIGR01782">
    <property type="entry name" value="TonB-Xanth-Caul"/>
    <property type="match status" value="1"/>
</dbReference>
<dbReference type="InterPro" id="IPR000531">
    <property type="entry name" value="Beta-barrel_TonB"/>
</dbReference>
<dbReference type="InterPro" id="IPR010104">
    <property type="entry name" value="TonB_rcpt_bac"/>
</dbReference>
<evidence type="ECO:0000256" key="5">
    <source>
        <dbReference type="SAM" id="SignalP"/>
    </source>
</evidence>
<dbReference type="AlphaFoldDB" id="A0A437QBY2"/>